<protein>
    <submittedName>
        <fullName evidence="2">Uncharacterized protein</fullName>
    </submittedName>
</protein>
<dbReference type="eggNOG" id="ENOG5032RTJ">
    <property type="taxonomic scope" value="Bacteria"/>
</dbReference>
<proteinExistence type="predicted"/>
<dbReference type="EMBL" id="CP001848">
    <property type="protein sequence ID" value="ADB16564.1"/>
    <property type="molecule type" value="Genomic_DNA"/>
</dbReference>
<keyword evidence="3" id="KW-1185">Reference proteome</keyword>
<reference evidence="2 3" key="1">
    <citation type="journal article" date="2009" name="Stand. Genomic Sci.">
        <title>Complete genome sequence of Pirellula staleyi type strain (ATCC 27377).</title>
        <authorList>
            <person name="Clum A."/>
            <person name="Tindall B.J."/>
            <person name="Sikorski J."/>
            <person name="Ivanova N."/>
            <person name="Mavrommatis K."/>
            <person name="Lucas S."/>
            <person name="Glavina del Rio T."/>
            <person name="Nolan M."/>
            <person name="Chen F."/>
            <person name="Tice H."/>
            <person name="Pitluck S."/>
            <person name="Cheng J.F."/>
            <person name="Chertkov O."/>
            <person name="Brettin T."/>
            <person name="Han C."/>
            <person name="Detter J.C."/>
            <person name="Kuske C."/>
            <person name="Bruce D."/>
            <person name="Goodwin L."/>
            <person name="Ovchinikova G."/>
            <person name="Pati A."/>
            <person name="Mikhailova N."/>
            <person name="Chen A."/>
            <person name="Palaniappan K."/>
            <person name="Land M."/>
            <person name="Hauser L."/>
            <person name="Chang Y.J."/>
            <person name="Jeffries C.D."/>
            <person name="Chain P."/>
            <person name="Rohde M."/>
            <person name="Goker M."/>
            <person name="Bristow J."/>
            <person name="Eisen J.A."/>
            <person name="Markowitz V."/>
            <person name="Hugenholtz P."/>
            <person name="Kyrpides N.C."/>
            <person name="Klenk H.P."/>
            <person name="Lapidus A."/>
        </authorList>
    </citation>
    <scope>NUCLEOTIDE SEQUENCE [LARGE SCALE GENOMIC DNA]</scope>
    <source>
        <strain evidence="3">ATCC 27377 / DSM 6068 / ICPB 4128</strain>
    </source>
</reference>
<feature type="transmembrane region" description="Helical" evidence="1">
    <location>
        <begin position="67"/>
        <end position="85"/>
    </location>
</feature>
<organism evidence="2 3">
    <name type="scientific">Pirellula staleyi (strain ATCC 27377 / DSM 6068 / ICPB 4128)</name>
    <name type="common">Pirella staleyi</name>
    <dbReference type="NCBI Taxonomy" id="530564"/>
    <lineage>
        <taxon>Bacteria</taxon>
        <taxon>Pseudomonadati</taxon>
        <taxon>Planctomycetota</taxon>
        <taxon>Planctomycetia</taxon>
        <taxon>Pirellulales</taxon>
        <taxon>Pirellulaceae</taxon>
        <taxon>Pirellula</taxon>
    </lineage>
</organism>
<dbReference type="KEGG" id="psl:Psta_1890"/>
<dbReference type="Pfam" id="PF20221">
    <property type="entry name" value="DUF6580"/>
    <property type="match status" value="1"/>
</dbReference>
<dbReference type="AlphaFoldDB" id="D2QZT1"/>
<name>D2QZT1_PIRSD</name>
<sequence length="189" mass="20624">MIALMAAGAGMRITFRDLPNFAPIAAIALFAGYYFRSASRAAVVPLAAMCLSDMVIGGYQWHIMATVYTFLTLPVVWNGLLHRYLKIEQGRWTETAFALVTLLSCSLSSSLLFYAASNFACWPGSKIYSQDLDGLMHCMVQGLPFFRYTLAGDMFFGVVLFGSYAAAIQLGLATNRQTTSLPTLAEAAK</sequence>
<evidence type="ECO:0000313" key="3">
    <source>
        <dbReference type="Proteomes" id="UP000001887"/>
    </source>
</evidence>
<keyword evidence="1" id="KW-0812">Transmembrane</keyword>
<dbReference type="HOGENOM" id="CLU_112910_0_0_0"/>
<feature type="transmembrane region" description="Helical" evidence="1">
    <location>
        <begin position="97"/>
        <end position="116"/>
    </location>
</feature>
<feature type="transmembrane region" description="Helical" evidence="1">
    <location>
        <begin position="18"/>
        <end position="35"/>
    </location>
</feature>
<accession>D2QZT1</accession>
<dbReference type="InterPro" id="IPR046487">
    <property type="entry name" value="DUF6580"/>
</dbReference>
<evidence type="ECO:0000313" key="2">
    <source>
        <dbReference type="EMBL" id="ADB16564.1"/>
    </source>
</evidence>
<gene>
    <name evidence="2" type="ordered locus">Psta_1890</name>
</gene>
<evidence type="ECO:0000256" key="1">
    <source>
        <dbReference type="SAM" id="Phobius"/>
    </source>
</evidence>
<keyword evidence="1" id="KW-1133">Transmembrane helix</keyword>
<dbReference type="Proteomes" id="UP000001887">
    <property type="component" value="Chromosome"/>
</dbReference>
<keyword evidence="1" id="KW-0472">Membrane</keyword>
<feature type="transmembrane region" description="Helical" evidence="1">
    <location>
        <begin position="154"/>
        <end position="173"/>
    </location>
</feature>